<dbReference type="PIRSF" id="PIRSF017184">
    <property type="entry name" value="Nnr"/>
    <property type="match status" value="1"/>
</dbReference>
<feature type="binding site" evidence="18">
    <location>
        <position position="58"/>
    </location>
    <ligand>
        <name>K(+)</name>
        <dbReference type="ChEBI" id="CHEBI:29103"/>
    </ligand>
</feature>
<comment type="catalytic activity">
    <reaction evidence="1 18 19">
        <text>(6R)-NADHX = (6S)-NADHX</text>
        <dbReference type="Rhea" id="RHEA:32215"/>
        <dbReference type="ChEBI" id="CHEBI:64074"/>
        <dbReference type="ChEBI" id="CHEBI:64075"/>
        <dbReference type="EC" id="5.1.99.6"/>
    </reaction>
</comment>
<keyword evidence="7 17" id="KW-0067">ATP-binding</keyword>
<evidence type="ECO:0000256" key="16">
    <source>
        <dbReference type="ARBA" id="ARBA00049209"/>
    </source>
</evidence>
<organism evidence="22 23">
    <name type="scientific">SAR324 cluster bacterium</name>
    <dbReference type="NCBI Taxonomy" id="2024889"/>
    <lineage>
        <taxon>Bacteria</taxon>
        <taxon>Deltaproteobacteria</taxon>
        <taxon>SAR324 cluster</taxon>
    </lineage>
</organism>
<comment type="catalytic activity">
    <reaction evidence="2 18 19">
        <text>(6R)-NADPHX = (6S)-NADPHX</text>
        <dbReference type="Rhea" id="RHEA:32227"/>
        <dbReference type="ChEBI" id="CHEBI:64076"/>
        <dbReference type="ChEBI" id="CHEBI:64077"/>
        <dbReference type="EC" id="5.1.99.6"/>
    </reaction>
</comment>
<dbReference type="Pfam" id="PF03853">
    <property type="entry name" value="YjeF_N"/>
    <property type="match status" value="1"/>
</dbReference>
<keyword evidence="9 18" id="KW-0630">Potassium</keyword>
<dbReference type="InterPro" id="IPR029056">
    <property type="entry name" value="Ribokinase-like"/>
</dbReference>
<feature type="binding site" evidence="18">
    <location>
        <position position="123"/>
    </location>
    <ligand>
        <name>K(+)</name>
        <dbReference type="ChEBI" id="CHEBI:29103"/>
    </ligand>
</feature>
<dbReference type="PANTHER" id="PTHR12592:SF0">
    <property type="entry name" value="ATP-DEPENDENT (S)-NAD(P)H-HYDRATE DEHYDRATASE"/>
    <property type="match status" value="1"/>
</dbReference>
<dbReference type="GO" id="GO:0005524">
    <property type="term" value="F:ATP binding"/>
    <property type="evidence" value="ECO:0007669"/>
    <property type="project" value="UniProtKB-UniRule"/>
</dbReference>
<keyword evidence="6 17" id="KW-0547">Nucleotide-binding</keyword>
<dbReference type="EMBL" id="NVSR01000146">
    <property type="protein sequence ID" value="PCI23389.1"/>
    <property type="molecule type" value="Genomic_DNA"/>
</dbReference>
<dbReference type="InterPro" id="IPR004443">
    <property type="entry name" value="YjeF_N_dom"/>
</dbReference>
<dbReference type="PROSITE" id="PS51383">
    <property type="entry name" value="YJEF_C_3"/>
    <property type="match status" value="1"/>
</dbReference>
<evidence type="ECO:0000256" key="13">
    <source>
        <dbReference type="ARBA" id="ARBA00023268"/>
    </source>
</evidence>
<dbReference type="EC" id="4.2.1.136" evidence="19"/>
<reference evidence="23" key="1">
    <citation type="submission" date="2017-08" db="EMBL/GenBank/DDBJ databases">
        <title>A dynamic microbial community with high functional redundancy inhabits the cold, oxic subseafloor aquifer.</title>
        <authorList>
            <person name="Tully B.J."/>
            <person name="Wheat C.G."/>
            <person name="Glazer B.T."/>
            <person name="Huber J.A."/>
        </authorList>
    </citation>
    <scope>NUCLEOTIDE SEQUENCE [LARGE SCALE GENOMIC DNA]</scope>
</reference>
<keyword evidence="5 18" id="KW-0479">Metal-binding</keyword>
<dbReference type="GO" id="GO:0046496">
    <property type="term" value="P:nicotinamide nucleotide metabolic process"/>
    <property type="evidence" value="ECO:0007669"/>
    <property type="project" value="UniProtKB-UniRule"/>
</dbReference>
<dbReference type="Pfam" id="PF01256">
    <property type="entry name" value="Carb_kinase"/>
    <property type="match status" value="1"/>
</dbReference>
<evidence type="ECO:0000256" key="5">
    <source>
        <dbReference type="ARBA" id="ARBA00022723"/>
    </source>
</evidence>
<evidence type="ECO:0000256" key="8">
    <source>
        <dbReference type="ARBA" id="ARBA00022857"/>
    </source>
</evidence>
<comment type="cofactor">
    <cofactor evidence="18 19">
        <name>K(+)</name>
        <dbReference type="ChEBI" id="CHEBI:29103"/>
    </cofactor>
    <text evidence="18 19">Binds 1 potassium ion per subunit.</text>
</comment>
<comment type="similarity">
    <text evidence="4 19">In the C-terminal section; belongs to the NnrD/CARKD family.</text>
</comment>
<evidence type="ECO:0000256" key="12">
    <source>
        <dbReference type="ARBA" id="ARBA00023239"/>
    </source>
</evidence>
<dbReference type="InterPro" id="IPR030677">
    <property type="entry name" value="Nnr"/>
</dbReference>
<feature type="binding site" evidence="17">
    <location>
        <position position="430"/>
    </location>
    <ligand>
        <name>AMP</name>
        <dbReference type="ChEBI" id="CHEBI:456215"/>
    </ligand>
</feature>
<protein>
    <recommendedName>
        <fullName evidence="19">Bifunctional NAD(P)H-hydrate repair enzyme</fullName>
    </recommendedName>
    <alternativeName>
        <fullName evidence="19">Nicotinamide nucleotide repair protein</fullName>
    </alternativeName>
    <domain>
        <recommendedName>
            <fullName evidence="19">ADP-dependent (S)-NAD(P)H-hydrate dehydratase</fullName>
            <ecNumber evidence="19">4.2.1.136</ecNumber>
        </recommendedName>
        <alternativeName>
            <fullName evidence="19">ADP-dependent NAD(P)HX dehydratase</fullName>
        </alternativeName>
    </domain>
    <domain>
        <recommendedName>
            <fullName evidence="19">NAD(P)H-hydrate epimerase</fullName>
            <ecNumber evidence="19">5.1.99.6</ecNumber>
        </recommendedName>
    </domain>
</protein>
<evidence type="ECO:0000256" key="7">
    <source>
        <dbReference type="ARBA" id="ARBA00022840"/>
    </source>
</evidence>
<feature type="binding site" evidence="18">
    <location>
        <begin position="127"/>
        <end position="133"/>
    </location>
    <ligand>
        <name>(6S)-NADPHX</name>
        <dbReference type="ChEBI" id="CHEBI:64076"/>
    </ligand>
</feature>
<comment type="subunit">
    <text evidence="17">Homotetramer.</text>
</comment>
<dbReference type="Proteomes" id="UP000218113">
    <property type="component" value="Unassembled WGS sequence"/>
</dbReference>
<keyword evidence="13" id="KW-0511">Multifunctional enzyme</keyword>
<dbReference type="SUPFAM" id="SSF64153">
    <property type="entry name" value="YjeF N-terminal domain-like"/>
    <property type="match status" value="1"/>
</dbReference>
<dbReference type="GO" id="GO:0110051">
    <property type="term" value="P:metabolite repair"/>
    <property type="evidence" value="ECO:0007669"/>
    <property type="project" value="TreeGrafter"/>
</dbReference>
<keyword evidence="10 17" id="KW-0520">NAD</keyword>
<evidence type="ECO:0000259" key="21">
    <source>
        <dbReference type="PROSITE" id="PS51385"/>
    </source>
</evidence>
<proteinExistence type="inferred from homology"/>
<evidence type="ECO:0000256" key="15">
    <source>
        <dbReference type="ARBA" id="ARBA00048238"/>
    </source>
</evidence>
<keyword evidence="11 18" id="KW-0413">Isomerase</keyword>
<dbReference type="InterPro" id="IPR036652">
    <property type="entry name" value="YjeF_N_dom_sf"/>
</dbReference>
<dbReference type="Gene3D" id="3.40.50.10260">
    <property type="entry name" value="YjeF N-terminal domain"/>
    <property type="match status" value="1"/>
</dbReference>
<evidence type="ECO:0000256" key="18">
    <source>
        <dbReference type="HAMAP-Rule" id="MF_01966"/>
    </source>
</evidence>
<keyword evidence="12 17" id="KW-0456">Lyase</keyword>
<evidence type="ECO:0000256" key="4">
    <source>
        <dbReference type="ARBA" id="ARBA00009524"/>
    </source>
</evidence>
<feature type="binding site" evidence="17">
    <location>
        <position position="364"/>
    </location>
    <ligand>
        <name>(6S)-NADPHX</name>
        <dbReference type="ChEBI" id="CHEBI:64076"/>
    </ligand>
</feature>
<feature type="binding site" evidence="17">
    <location>
        <position position="316"/>
    </location>
    <ligand>
        <name>(6S)-NADPHX</name>
        <dbReference type="ChEBI" id="CHEBI:64076"/>
    </ligand>
</feature>
<evidence type="ECO:0000256" key="19">
    <source>
        <dbReference type="PIRNR" id="PIRNR017184"/>
    </source>
</evidence>
<evidence type="ECO:0000313" key="23">
    <source>
        <dbReference type="Proteomes" id="UP000218113"/>
    </source>
</evidence>
<evidence type="ECO:0000256" key="1">
    <source>
        <dbReference type="ARBA" id="ARBA00000013"/>
    </source>
</evidence>
<comment type="caution">
    <text evidence="22">The sequence shown here is derived from an EMBL/GenBank/DDBJ whole genome shotgun (WGS) entry which is preliminary data.</text>
</comment>
<comment type="catalytic activity">
    <reaction evidence="16 17 19">
        <text>(6S)-NADPHX + ADP = AMP + phosphate + NADPH + H(+)</text>
        <dbReference type="Rhea" id="RHEA:32235"/>
        <dbReference type="ChEBI" id="CHEBI:15378"/>
        <dbReference type="ChEBI" id="CHEBI:43474"/>
        <dbReference type="ChEBI" id="CHEBI:57783"/>
        <dbReference type="ChEBI" id="CHEBI:64076"/>
        <dbReference type="ChEBI" id="CHEBI:456215"/>
        <dbReference type="ChEBI" id="CHEBI:456216"/>
        <dbReference type="EC" id="4.2.1.136"/>
    </reaction>
</comment>
<feature type="binding site" evidence="17">
    <location>
        <position position="257"/>
    </location>
    <ligand>
        <name>(6S)-NADPHX</name>
        <dbReference type="ChEBI" id="CHEBI:64076"/>
    </ligand>
</feature>
<comment type="similarity">
    <text evidence="3 19">In the N-terminal section; belongs to the NnrE/AIBP family.</text>
</comment>
<evidence type="ECO:0000259" key="20">
    <source>
        <dbReference type="PROSITE" id="PS51383"/>
    </source>
</evidence>
<dbReference type="InterPro" id="IPR000631">
    <property type="entry name" value="CARKD"/>
</dbReference>
<dbReference type="SUPFAM" id="SSF53613">
    <property type="entry name" value="Ribokinase-like"/>
    <property type="match status" value="1"/>
</dbReference>
<feature type="domain" description="YjeF N-terminal" evidence="21">
    <location>
        <begin position="9"/>
        <end position="213"/>
    </location>
</feature>
<dbReference type="GO" id="GO:0052855">
    <property type="term" value="F:ADP-dependent NAD(P)H-hydrate dehydratase activity"/>
    <property type="evidence" value="ECO:0007669"/>
    <property type="project" value="UniProtKB-UniRule"/>
</dbReference>
<feature type="domain" description="YjeF C-terminal" evidence="20">
    <location>
        <begin position="222"/>
        <end position="490"/>
    </location>
</feature>
<evidence type="ECO:0000256" key="11">
    <source>
        <dbReference type="ARBA" id="ARBA00023235"/>
    </source>
</evidence>
<evidence type="ECO:0000256" key="10">
    <source>
        <dbReference type="ARBA" id="ARBA00023027"/>
    </source>
</evidence>
<evidence type="ECO:0000256" key="14">
    <source>
        <dbReference type="ARBA" id="ARBA00025153"/>
    </source>
</evidence>
<evidence type="ECO:0000256" key="6">
    <source>
        <dbReference type="ARBA" id="ARBA00022741"/>
    </source>
</evidence>
<dbReference type="EC" id="5.1.99.6" evidence="19"/>
<evidence type="ECO:0000256" key="17">
    <source>
        <dbReference type="HAMAP-Rule" id="MF_01965"/>
    </source>
</evidence>
<comment type="function">
    <text evidence="17">Catalyzes the dehydration of the S-form of NAD(P)HX at the expense of ADP, which is converted to AMP. Together with NAD(P)HX epimerase, which catalyzes the epimerization of the S- and R-forms, the enzyme allows the repair of both epimers of NAD(P)HX, a damaged form of NAD(P)H that is a result of enzymatic or heat-dependent hydration.</text>
</comment>
<comment type="function">
    <text evidence="18">Catalyzes the epimerization of the S- and R-forms of NAD(P)HX, a damaged form of NAD(P)H that is a result of enzymatic or heat-dependent hydration. This is a prerequisite for the S-specific NAD(P)H-hydrate dehydratase to allow the repair of both epimers of NAD(P)HX.</text>
</comment>
<dbReference type="NCBIfam" id="TIGR00197">
    <property type="entry name" value="yjeF_nterm"/>
    <property type="match status" value="1"/>
</dbReference>
<keyword evidence="8 17" id="KW-0521">NADP</keyword>
<feature type="binding site" evidence="18">
    <location>
        <position position="156"/>
    </location>
    <ligand>
        <name>(6S)-NADPHX</name>
        <dbReference type="ChEBI" id="CHEBI:64076"/>
    </ligand>
</feature>
<dbReference type="PROSITE" id="PS01050">
    <property type="entry name" value="YJEF_C_2"/>
    <property type="match status" value="1"/>
</dbReference>
<dbReference type="HAMAP" id="MF_01966">
    <property type="entry name" value="NADHX_epimerase"/>
    <property type="match status" value="1"/>
</dbReference>
<evidence type="ECO:0000256" key="3">
    <source>
        <dbReference type="ARBA" id="ARBA00006001"/>
    </source>
</evidence>
<dbReference type="GO" id="GO:0046872">
    <property type="term" value="F:metal ion binding"/>
    <property type="evidence" value="ECO:0007669"/>
    <property type="project" value="UniProtKB-UniRule"/>
</dbReference>
<feature type="binding site" evidence="18">
    <location>
        <position position="159"/>
    </location>
    <ligand>
        <name>K(+)</name>
        <dbReference type="ChEBI" id="CHEBI:29103"/>
    </ligand>
</feature>
<dbReference type="HAMAP" id="MF_01965">
    <property type="entry name" value="NADHX_dehydratase"/>
    <property type="match status" value="1"/>
</dbReference>
<accession>A0A2A4SQM7</accession>
<comment type="similarity">
    <text evidence="17">Belongs to the NnrD/CARKD family.</text>
</comment>
<dbReference type="NCBIfam" id="TIGR00196">
    <property type="entry name" value="yjeF_cterm"/>
    <property type="match status" value="1"/>
</dbReference>
<name>A0A2A4SQM7_9DELT</name>
<dbReference type="Gene3D" id="3.40.1190.20">
    <property type="match status" value="1"/>
</dbReference>
<dbReference type="PROSITE" id="PS51385">
    <property type="entry name" value="YJEF_N"/>
    <property type="match status" value="1"/>
</dbReference>
<comment type="function">
    <text evidence="14 19">Bifunctional enzyme that catalyzes the epimerization of the S- and R-forms of NAD(P)HX and the dehydration of the S-form of NAD(P)HX at the expense of ADP, which is converted to AMP. This allows the repair of both epimers of NAD(P)HX, a damaged form of NAD(P)H that is a result of enzymatic or heat-dependent hydration.</text>
</comment>
<gene>
    <name evidence="17" type="primary">nnrD</name>
    <name evidence="18" type="synonym">nnrE</name>
    <name evidence="22" type="ORF">COB67_12850</name>
</gene>
<evidence type="ECO:0000313" key="22">
    <source>
        <dbReference type="EMBL" id="PCI23389.1"/>
    </source>
</evidence>
<feature type="binding site" evidence="17">
    <location>
        <begin position="401"/>
        <end position="405"/>
    </location>
    <ligand>
        <name>AMP</name>
        <dbReference type="ChEBI" id="CHEBI:456215"/>
    </ligand>
</feature>
<comment type="caution">
    <text evidence="18">Lacks conserved residue(s) required for the propagation of feature annotation.</text>
</comment>
<dbReference type="PANTHER" id="PTHR12592">
    <property type="entry name" value="ATP-DEPENDENT (S)-NAD(P)H-HYDRATE DEHYDRATASE FAMILY MEMBER"/>
    <property type="match status" value="1"/>
</dbReference>
<dbReference type="InterPro" id="IPR017953">
    <property type="entry name" value="Carbohydrate_kinase_pred_CS"/>
</dbReference>
<feature type="binding site" evidence="17">
    <location>
        <position position="431"/>
    </location>
    <ligand>
        <name>(6S)-NADPHX</name>
        <dbReference type="ChEBI" id="CHEBI:64076"/>
    </ligand>
</feature>
<sequence length="494" mass="53676">MRLVDSQQMQIMDRYTIDEVGIPGLVLMENAARSWFAAAIPYLTKAQHIYVLCGSGNNGGDGYAIARILVNHGYDCSVIAVKKPKSQDCRMNAKIWSHFGETLSWSEMTTQISLRKGTFSWIDAILGTGISTPIQGELRERMDTINQLPGSKIGVDVPSGINSSTGDIMGVALQMDATITFQKEKVGHHLYPGKQYSGIVICRQISILEYFPKMAQEFHLIDEALVEKLLPQRTPTGYKNQFGHLITWGGRAGTMGASWMASYAGLKIGAGLSTAAIPQSEQSVFWQQAPELMTYPQEQITGDWLNHFDALVLGCGLGREENKWAGIQKILHQANLPYVLDADAFYGIQDWKKLSLDQAILTPHPGEFAQISGYPKPRNNEERMEQGLAFVRKYPTTLVLKGAPSLVFSSKGDLYINSTGNVGMATAGSGDVLAGFLGGLLAQGLAPLQAALLGTWLHGKSGDLAKEQAGEAALTATDLIRNLGKVLKGLQPSS</sequence>
<comment type="cofactor">
    <cofactor evidence="17">
        <name>Mg(2+)</name>
        <dbReference type="ChEBI" id="CHEBI:18420"/>
    </cofactor>
</comment>
<dbReference type="AlphaFoldDB" id="A0A2A4SQM7"/>
<dbReference type="GO" id="GO:0052856">
    <property type="term" value="F:NAD(P)HX epimerase activity"/>
    <property type="evidence" value="ECO:0007669"/>
    <property type="project" value="UniProtKB-UniRule"/>
</dbReference>
<evidence type="ECO:0000256" key="9">
    <source>
        <dbReference type="ARBA" id="ARBA00022958"/>
    </source>
</evidence>
<evidence type="ECO:0000256" key="2">
    <source>
        <dbReference type="ARBA" id="ARBA00000909"/>
    </source>
</evidence>
<comment type="catalytic activity">
    <reaction evidence="15 17 19">
        <text>(6S)-NADHX + ADP = AMP + phosphate + NADH + H(+)</text>
        <dbReference type="Rhea" id="RHEA:32223"/>
        <dbReference type="ChEBI" id="CHEBI:15378"/>
        <dbReference type="ChEBI" id="CHEBI:43474"/>
        <dbReference type="ChEBI" id="CHEBI:57945"/>
        <dbReference type="ChEBI" id="CHEBI:64074"/>
        <dbReference type="ChEBI" id="CHEBI:456215"/>
        <dbReference type="ChEBI" id="CHEBI:456216"/>
        <dbReference type="EC" id="4.2.1.136"/>
    </reaction>
</comment>
<feature type="binding site" evidence="18">
    <location>
        <begin position="57"/>
        <end position="61"/>
    </location>
    <ligand>
        <name>(6S)-NADPHX</name>
        <dbReference type="ChEBI" id="CHEBI:64076"/>
    </ligand>
</feature>
<comment type="similarity">
    <text evidence="18">Belongs to the NnrE/AIBP family.</text>
</comment>
<dbReference type="CDD" id="cd01171">
    <property type="entry name" value="YXKO-related"/>
    <property type="match status" value="1"/>
</dbReference>